<dbReference type="Pfam" id="PF13520">
    <property type="entry name" value="AA_permease_2"/>
    <property type="match status" value="1"/>
</dbReference>
<keyword evidence="2 5" id="KW-0812">Transmembrane</keyword>
<dbReference type="PANTHER" id="PTHR47547">
    <property type="match status" value="1"/>
</dbReference>
<feature type="transmembrane region" description="Helical" evidence="5">
    <location>
        <begin position="496"/>
        <end position="517"/>
    </location>
</feature>
<evidence type="ECO:0000313" key="6">
    <source>
        <dbReference type="EMBL" id="SFR28744.1"/>
    </source>
</evidence>
<feature type="transmembrane region" description="Helical" evidence="5">
    <location>
        <begin position="409"/>
        <end position="427"/>
    </location>
</feature>
<name>A0A1I6FFQ7_9PSEU</name>
<reference evidence="7" key="1">
    <citation type="submission" date="2016-10" db="EMBL/GenBank/DDBJ databases">
        <authorList>
            <person name="Varghese N."/>
            <person name="Submissions S."/>
        </authorList>
    </citation>
    <scope>NUCLEOTIDE SEQUENCE [LARGE SCALE GENOMIC DNA]</scope>
    <source>
        <strain evidence="7">DSM 44232</strain>
    </source>
</reference>
<keyword evidence="7" id="KW-1185">Reference proteome</keyword>
<dbReference type="AlphaFoldDB" id="A0A1I6FFQ7"/>
<protein>
    <submittedName>
        <fullName evidence="6">Amino acid transporter</fullName>
    </submittedName>
</protein>
<sequence length="519" mass="54507">MTATSTGPAVTAAEDQKLKRHLGFWSLTGVAFGGIIGSGWLFGSFYGAQAAGPAAVFSWIIGGAALTLVALVLVELGAGSPEAGGLVRWPLLSNGPLAGTLIGWAMLLAVSSTLAAQASAIMQYSNRYLPGVFGEDGLTLRGKAFGAVLLLALVVLNWFGVRLFARLNLLVTSIKVFVPVLTIVALLLSSLNPGNIEAGGGFAPFGWPAVLTAIASAGIIYGLDGFAAPIELSAEARNPRRDIPRAVLTAIGLSMLMHVVLQLTFVLAVPTDQLAGGWQGLNFSSPFGELAILLNLSWLATVVYADAVFSPSGSTFVIVAAGGRETYAVAKNKALPRRFAHVSAQAGVPRNAMALNFVLAMVFLLPSSGWQQIIGVVGVLAVLTYSLCTVAAGTFMVASPERLAGWVRGLRWIAPTGFIVGSELIYWGSWPNLRIALPLLMVAAVLFAVLRRRDLDLAAELRTGTWLICYLAWLLAISGVGSFGGAGWIAAPWDTVLVAVGSLLTYRWGVRSGVAYLRR</sequence>
<dbReference type="InterPro" id="IPR052962">
    <property type="entry name" value="AA_Transporter_AGT"/>
</dbReference>
<gene>
    <name evidence="6" type="ORF">SAMN04488564_11552</name>
</gene>
<feature type="transmembrane region" description="Helical" evidence="5">
    <location>
        <begin position="470"/>
        <end position="490"/>
    </location>
</feature>
<accession>A0A1I6FFQ7</accession>
<dbReference type="Proteomes" id="UP000198583">
    <property type="component" value="Unassembled WGS sequence"/>
</dbReference>
<dbReference type="GO" id="GO:0022857">
    <property type="term" value="F:transmembrane transporter activity"/>
    <property type="evidence" value="ECO:0007669"/>
    <property type="project" value="InterPro"/>
</dbReference>
<keyword evidence="4 5" id="KW-0472">Membrane</keyword>
<evidence type="ECO:0000313" key="7">
    <source>
        <dbReference type="Proteomes" id="UP000198583"/>
    </source>
</evidence>
<dbReference type="OrthoDB" id="9762947at2"/>
<feature type="transmembrane region" description="Helical" evidence="5">
    <location>
        <begin position="347"/>
        <end position="367"/>
    </location>
</feature>
<feature type="transmembrane region" description="Helical" evidence="5">
    <location>
        <begin position="54"/>
        <end position="76"/>
    </location>
</feature>
<dbReference type="PANTHER" id="PTHR47547:SF1">
    <property type="entry name" value="ASPARTATE-PROTON SYMPORTER"/>
    <property type="match status" value="1"/>
</dbReference>
<evidence type="ECO:0000256" key="4">
    <source>
        <dbReference type="ARBA" id="ARBA00023136"/>
    </source>
</evidence>
<dbReference type="RefSeq" id="WP_093605066.1">
    <property type="nucleotide sequence ID" value="NZ_FOYL01000015.1"/>
</dbReference>
<proteinExistence type="predicted"/>
<feature type="transmembrane region" description="Helical" evidence="5">
    <location>
        <begin position="247"/>
        <end position="270"/>
    </location>
</feature>
<dbReference type="EMBL" id="FOYL01000015">
    <property type="protein sequence ID" value="SFR28744.1"/>
    <property type="molecule type" value="Genomic_DNA"/>
</dbReference>
<comment type="subcellular location">
    <subcellularLocation>
        <location evidence="1">Membrane</location>
        <topology evidence="1">Multi-pass membrane protein</topology>
    </subcellularLocation>
</comment>
<dbReference type="STRING" id="84724.SAMN04488564_11552"/>
<feature type="transmembrane region" description="Helical" evidence="5">
    <location>
        <begin position="97"/>
        <end position="124"/>
    </location>
</feature>
<feature type="transmembrane region" description="Helical" evidence="5">
    <location>
        <begin position="22"/>
        <end position="42"/>
    </location>
</feature>
<evidence type="ECO:0000256" key="2">
    <source>
        <dbReference type="ARBA" id="ARBA00022692"/>
    </source>
</evidence>
<feature type="transmembrane region" description="Helical" evidence="5">
    <location>
        <begin position="205"/>
        <end position="226"/>
    </location>
</feature>
<evidence type="ECO:0000256" key="1">
    <source>
        <dbReference type="ARBA" id="ARBA00004141"/>
    </source>
</evidence>
<evidence type="ECO:0000256" key="3">
    <source>
        <dbReference type="ARBA" id="ARBA00022989"/>
    </source>
</evidence>
<evidence type="ECO:0000256" key="5">
    <source>
        <dbReference type="SAM" id="Phobius"/>
    </source>
</evidence>
<feature type="transmembrane region" description="Helical" evidence="5">
    <location>
        <begin position="290"/>
        <end position="309"/>
    </location>
</feature>
<feature type="transmembrane region" description="Helical" evidence="5">
    <location>
        <begin position="373"/>
        <end position="397"/>
    </location>
</feature>
<organism evidence="6 7">
    <name type="scientific">Lentzea waywayandensis</name>
    <dbReference type="NCBI Taxonomy" id="84724"/>
    <lineage>
        <taxon>Bacteria</taxon>
        <taxon>Bacillati</taxon>
        <taxon>Actinomycetota</taxon>
        <taxon>Actinomycetes</taxon>
        <taxon>Pseudonocardiales</taxon>
        <taxon>Pseudonocardiaceae</taxon>
        <taxon>Lentzea</taxon>
    </lineage>
</organism>
<keyword evidence="3 5" id="KW-1133">Transmembrane helix</keyword>
<dbReference type="PIRSF" id="PIRSF006060">
    <property type="entry name" value="AA_transporter"/>
    <property type="match status" value="1"/>
</dbReference>
<dbReference type="Gene3D" id="1.20.1740.10">
    <property type="entry name" value="Amino acid/polyamine transporter I"/>
    <property type="match status" value="1"/>
</dbReference>
<feature type="transmembrane region" description="Helical" evidence="5">
    <location>
        <begin position="433"/>
        <end position="450"/>
    </location>
</feature>
<dbReference type="GO" id="GO:0016020">
    <property type="term" value="C:membrane"/>
    <property type="evidence" value="ECO:0007669"/>
    <property type="project" value="UniProtKB-SubCell"/>
</dbReference>
<dbReference type="InterPro" id="IPR002293">
    <property type="entry name" value="AA/rel_permease1"/>
</dbReference>
<feature type="transmembrane region" description="Helical" evidence="5">
    <location>
        <begin position="144"/>
        <end position="164"/>
    </location>
</feature>
<feature type="transmembrane region" description="Helical" evidence="5">
    <location>
        <begin position="176"/>
        <end position="193"/>
    </location>
</feature>